<dbReference type="PANTHER" id="PTHR42928:SF5">
    <property type="entry name" value="BLR1237 PROTEIN"/>
    <property type="match status" value="1"/>
</dbReference>
<dbReference type="RefSeq" id="WP_311761295.1">
    <property type="nucleotide sequence ID" value="NZ_JAVRQI010000019.1"/>
</dbReference>
<evidence type="ECO:0000256" key="1">
    <source>
        <dbReference type="ARBA" id="ARBA00006987"/>
    </source>
</evidence>
<dbReference type="InterPro" id="IPR042100">
    <property type="entry name" value="Bug_dom1"/>
</dbReference>
<dbReference type="InterPro" id="IPR005064">
    <property type="entry name" value="BUG"/>
</dbReference>
<evidence type="ECO:0000313" key="2">
    <source>
        <dbReference type="EMBL" id="MDT1064207.1"/>
    </source>
</evidence>
<dbReference type="Gene3D" id="3.40.190.10">
    <property type="entry name" value="Periplasmic binding protein-like II"/>
    <property type="match status" value="1"/>
</dbReference>
<keyword evidence="3" id="KW-1185">Reference proteome</keyword>
<protein>
    <recommendedName>
        <fullName evidence="4">Tripartite tricarboxylate transporter substrate binding protein</fullName>
    </recommendedName>
</protein>
<evidence type="ECO:0000313" key="3">
    <source>
        <dbReference type="Proteomes" id="UP001251085"/>
    </source>
</evidence>
<comment type="similarity">
    <text evidence="1">Belongs to the UPF0065 (bug) family.</text>
</comment>
<dbReference type="Gene3D" id="3.40.190.150">
    <property type="entry name" value="Bordetella uptake gene, domain 1"/>
    <property type="match status" value="1"/>
</dbReference>
<reference evidence="3" key="1">
    <citation type="submission" date="2023-07" db="EMBL/GenBank/DDBJ databases">
        <title>Characterization of two Paracoccaceae strains isolated from Phycosphere and proposal of Xinfangfangia lacusdiani sp. nov.</title>
        <authorList>
            <person name="Deng Y."/>
            <person name="Zhang Y.Q."/>
        </authorList>
    </citation>
    <scope>NUCLEOTIDE SEQUENCE [LARGE SCALE GENOMIC DNA]</scope>
    <source>
        <strain evidence="3">CPCC 101403</strain>
    </source>
</reference>
<sequence>MEITRRTTLSGLAIVMAALIVAPARAESAEEFYKGRTLTILVSAQSGSLTDFVARQFAQIYVKHVPGQPEAVVMNVVGAGGMVAAASLQSKQPKDGTVIGFLQRNNLYVPLVDPAQNAFDPREVAWIGSVDKTYYSMVAMTRSGITNADDLFQKELVIGATGFSNENRTLPAVLNQYLGTKLTVVPGYTDRGEVYLAMERGEVDGWASTLDGLTYGEPERMLADGSMKVVLNLGWESPEGFGDIPNLSQYVKDPEAKSILDFFILPFQAGRPLAAPKDVPQDRLDALRAAFDETVKDPSFIKAMTDQNYAVDPISGDEVAQIVTTLFATPEADLAAVRKILKP</sequence>
<dbReference type="EMBL" id="JAVRQI010000019">
    <property type="protein sequence ID" value="MDT1064207.1"/>
    <property type="molecule type" value="Genomic_DNA"/>
</dbReference>
<comment type="caution">
    <text evidence="2">The sequence shown here is derived from an EMBL/GenBank/DDBJ whole genome shotgun (WGS) entry which is preliminary data.</text>
</comment>
<gene>
    <name evidence="2" type="ORF">RM190_20255</name>
</gene>
<organism evidence="2 3">
    <name type="scientific">Paracoccus broussonetiae</name>
    <dbReference type="NCBI Taxonomy" id="3075834"/>
    <lineage>
        <taxon>Bacteria</taxon>
        <taxon>Pseudomonadati</taxon>
        <taxon>Pseudomonadota</taxon>
        <taxon>Alphaproteobacteria</taxon>
        <taxon>Rhodobacterales</taxon>
        <taxon>Paracoccaceae</taxon>
        <taxon>Paracoccus</taxon>
    </lineage>
</organism>
<accession>A0ABU3EKA0</accession>
<dbReference type="SUPFAM" id="SSF53850">
    <property type="entry name" value="Periplasmic binding protein-like II"/>
    <property type="match status" value="1"/>
</dbReference>
<dbReference type="PANTHER" id="PTHR42928">
    <property type="entry name" value="TRICARBOXYLATE-BINDING PROTEIN"/>
    <property type="match status" value="1"/>
</dbReference>
<name>A0ABU3EKA0_9RHOB</name>
<dbReference type="Proteomes" id="UP001251085">
    <property type="component" value="Unassembled WGS sequence"/>
</dbReference>
<evidence type="ECO:0008006" key="4">
    <source>
        <dbReference type="Google" id="ProtNLM"/>
    </source>
</evidence>
<proteinExistence type="inferred from homology"/>